<comment type="caution">
    <text evidence="1">The sequence shown here is derived from an EMBL/GenBank/DDBJ whole genome shotgun (WGS) entry which is preliminary data.</text>
</comment>
<accession>A0A8J6TM24</accession>
<gene>
    <name evidence="1" type="ORF">H8E23_06105</name>
</gene>
<organism evidence="1 2">
    <name type="scientific">Candidatus Desulfatibia profunda</name>
    <dbReference type="NCBI Taxonomy" id="2841695"/>
    <lineage>
        <taxon>Bacteria</taxon>
        <taxon>Pseudomonadati</taxon>
        <taxon>Thermodesulfobacteriota</taxon>
        <taxon>Desulfobacteria</taxon>
        <taxon>Desulfobacterales</taxon>
        <taxon>Desulfobacterales incertae sedis</taxon>
        <taxon>Candidatus Desulfatibia</taxon>
    </lineage>
</organism>
<dbReference type="EMBL" id="JACNJH010000113">
    <property type="protein sequence ID" value="MBC8360951.1"/>
    <property type="molecule type" value="Genomic_DNA"/>
</dbReference>
<protein>
    <recommendedName>
        <fullName evidence="3">Transglutaminase-like domain-containing protein</fullName>
    </recommendedName>
</protein>
<dbReference type="AlphaFoldDB" id="A0A8J6TM24"/>
<proteinExistence type="predicted"/>
<name>A0A8J6TM24_9BACT</name>
<evidence type="ECO:0000313" key="1">
    <source>
        <dbReference type="EMBL" id="MBC8360951.1"/>
    </source>
</evidence>
<evidence type="ECO:0008006" key="3">
    <source>
        <dbReference type="Google" id="ProtNLM"/>
    </source>
</evidence>
<dbReference type="Proteomes" id="UP000603434">
    <property type="component" value="Unassembled WGS sequence"/>
</dbReference>
<dbReference type="Gene3D" id="3.10.620.30">
    <property type="match status" value="1"/>
</dbReference>
<sequence length="92" mass="10751">MKKLKYLFLLLSIILCFSCITPKQRYGPKYISTMKGDCVDRMVVIRNDLIKQGYEVNLVVGTIIFPDGKRIGHAWVKYKDKKTGKWISIFNY</sequence>
<evidence type="ECO:0000313" key="2">
    <source>
        <dbReference type="Proteomes" id="UP000603434"/>
    </source>
</evidence>
<reference evidence="1 2" key="1">
    <citation type="submission" date="2020-08" db="EMBL/GenBank/DDBJ databases">
        <title>Bridging the membrane lipid divide: bacteria of the FCB group superphylum have the potential to synthesize archaeal ether lipids.</title>
        <authorList>
            <person name="Villanueva L."/>
            <person name="Von Meijenfeldt F.A.B."/>
            <person name="Westbye A.B."/>
            <person name="Yadav S."/>
            <person name="Hopmans E.C."/>
            <person name="Dutilh B.E."/>
            <person name="Sinninghe Damste J.S."/>
        </authorList>
    </citation>
    <scope>NUCLEOTIDE SEQUENCE [LARGE SCALE GENOMIC DNA]</scope>
    <source>
        <strain evidence="1">NIOZ-UU30</strain>
    </source>
</reference>